<dbReference type="Gene3D" id="2.70.20.10">
    <property type="entry name" value="Topoisomerase I, domain 3"/>
    <property type="match status" value="1"/>
</dbReference>
<dbReference type="SUPFAM" id="SSF56712">
    <property type="entry name" value="Prokaryotic type I DNA topoisomerase"/>
    <property type="match status" value="1"/>
</dbReference>
<dbReference type="GO" id="GO:0043597">
    <property type="term" value="C:cytoplasmic replication fork"/>
    <property type="evidence" value="ECO:0007669"/>
    <property type="project" value="TreeGrafter"/>
</dbReference>
<dbReference type="SMART" id="SM00437">
    <property type="entry name" value="TOP1Ac"/>
    <property type="match status" value="1"/>
</dbReference>
<keyword evidence="6 13" id="KW-0413">Isomerase</keyword>
<dbReference type="CDD" id="cd00186">
    <property type="entry name" value="TOP1Ac"/>
    <property type="match status" value="1"/>
</dbReference>
<evidence type="ECO:0000259" key="11">
    <source>
        <dbReference type="PROSITE" id="PS50880"/>
    </source>
</evidence>
<dbReference type="InterPro" id="IPR025589">
    <property type="entry name" value="Toprim_C_rpt"/>
</dbReference>
<evidence type="ECO:0000256" key="7">
    <source>
        <dbReference type="ARBA" id="ARBA00030003"/>
    </source>
</evidence>
<dbReference type="SMART" id="SM00493">
    <property type="entry name" value="TOPRIM"/>
    <property type="match status" value="1"/>
</dbReference>
<dbReference type="InterPro" id="IPR013497">
    <property type="entry name" value="Topo_IA_cen"/>
</dbReference>
<dbReference type="InterPro" id="IPR013824">
    <property type="entry name" value="Topo_IA_cen_sub1"/>
</dbReference>
<dbReference type="InterPro" id="IPR034144">
    <property type="entry name" value="TOPRIM_TopoIII"/>
</dbReference>
<dbReference type="InterPro" id="IPR023405">
    <property type="entry name" value="Topo_IA_core_domain"/>
</dbReference>
<dbReference type="PRINTS" id="PR00417">
    <property type="entry name" value="PRTPISMRASEI"/>
</dbReference>
<feature type="domain" description="Toprim" evidence="11">
    <location>
        <begin position="2"/>
        <end position="140"/>
    </location>
</feature>
<dbReference type="AlphaFoldDB" id="A0AAW8RBB6"/>
<evidence type="ECO:0000256" key="6">
    <source>
        <dbReference type="ARBA" id="ARBA00023235"/>
    </source>
</evidence>
<feature type="domain" description="Topo IA-type catalytic" evidence="12">
    <location>
        <begin position="159"/>
        <end position="577"/>
    </location>
</feature>
<comment type="catalytic activity">
    <reaction evidence="1">
        <text>ATP-independent breakage of single-stranded DNA, followed by passage and rejoining.</text>
        <dbReference type="EC" id="5.6.2.1"/>
    </reaction>
</comment>
<evidence type="ECO:0000256" key="10">
    <source>
        <dbReference type="ARBA" id="ARBA00032877"/>
    </source>
</evidence>
<dbReference type="InterPro" id="IPR013826">
    <property type="entry name" value="Topo_IA_cen_sub3"/>
</dbReference>
<dbReference type="GO" id="GO:0003677">
    <property type="term" value="F:DNA binding"/>
    <property type="evidence" value="ECO:0007669"/>
    <property type="project" value="UniProtKB-KW"/>
</dbReference>
<comment type="similarity">
    <text evidence="2">Belongs to the type IA topoisomerase family.</text>
</comment>
<dbReference type="Proteomes" id="UP001249945">
    <property type="component" value="Unassembled WGS sequence"/>
</dbReference>
<dbReference type="GO" id="GO:0006310">
    <property type="term" value="P:DNA recombination"/>
    <property type="evidence" value="ECO:0007669"/>
    <property type="project" value="TreeGrafter"/>
</dbReference>
<evidence type="ECO:0000259" key="12">
    <source>
        <dbReference type="PROSITE" id="PS52039"/>
    </source>
</evidence>
<dbReference type="SMART" id="SM00436">
    <property type="entry name" value="TOP1Bc"/>
    <property type="match status" value="1"/>
</dbReference>
<evidence type="ECO:0000256" key="3">
    <source>
        <dbReference type="ARBA" id="ARBA00012891"/>
    </source>
</evidence>
<dbReference type="GO" id="GO:0006265">
    <property type="term" value="P:DNA topological change"/>
    <property type="evidence" value="ECO:0007669"/>
    <property type="project" value="InterPro"/>
</dbReference>
<dbReference type="EMBL" id="JALRMR010000014">
    <property type="protein sequence ID" value="MDT1974955.1"/>
    <property type="molecule type" value="Genomic_DNA"/>
</dbReference>
<gene>
    <name evidence="13" type="ORF">MX635_11170</name>
</gene>
<keyword evidence="4" id="KW-0799">Topoisomerase</keyword>
<dbReference type="GO" id="GO:0006281">
    <property type="term" value="P:DNA repair"/>
    <property type="evidence" value="ECO:0007669"/>
    <property type="project" value="TreeGrafter"/>
</dbReference>
<dbReference type="InterPro" id="IPR000380">
    <property type="entry name" value="Topo_IA"/>
</dbReference>
<evidence type="ECO:0000256" key="2">
    <source>
        <dbReference type="ARBA" id="ARBA00009446"/>
    </source>
</evidence>
<dbReference type="EC" id="5.6.2.1" evidence="3"/>
<sequence>MKTVILAEKPAQGKAYAEALGTVKSYKTHVEVDTSILPGEVIVTWGIGHLISMAPMERYDEKYKKWAIADLPFLPNHYQYEIVDSTKTQFRAVKKLLEETDNIIIATDADREGENIAYSIINKCGEKVQRKPKKRLWANSMVAKDLVTAFKNLRDSSETYDFYIEAQTRQISDWLVGMNFTRYFTITAQNSGLEGVYSIGRVQTPCNSLVVLNDLEINQFKPETFYKFKGQATKNQLDLTFTTKIKYMDCTEIQKIVEENNFNQPLETTITKIEKKKSVKAAPKLLNLGGIQKLGNNKWKYGLDDTLATVQSLYTKGYLSYPRTECNHITTSEFDYLLENLERYQDVVDNRFEAAYTAPRKLHVDNEKVVEHYAIIPTTHVPKIETLTEEEQNIYLAVVNHTLQMFAADYEYEVTTAVIDHNDIEFKTSGKVILQKGWKNLQKETEKEEAILPPLTEGEIISMIVSIDEGETKPPARLTEATLGAEGGLMEKLDIGRPATRASIIKVLIDRGFMTVKNTQLFPTKKGKLIYSMTKELLIGKPEMTAKWEGYLKLIGSGKGNQQTFLKNIEKFVHSTLTDLSENSFDKGEVNKIIEASKIGDCPKCKTGIITDKKKLFSCTNEACDFVLWKTIAGKTLSLSQAKELLQTKKTKLIKGFKGKKNTFDAKIILKEDGTTGFEFETKPKAASKKSYPKKFPRKA</sequence>
<evidence type="ECO:0000256" key="8">
    <source>
        <dbReference type="ARBA" id="ARBA00031985"/>
    </source>
</evidence>
<dbReference type="InterPro" id="IPR023406">
    <property type="entry name" value="Topo_IA_AS"/>
</dbReference>
<dbReference type="Pfam" id="PF13342">
    <property type="entry name" value="Toprim_Crpt"/>
    <property type="match status" value="1"/>
</dbReference>
<evidence type="ECO:0000313" key="14">
    <source>
        <dbReference type="Proteomes" id="UP001249945"/>
    </source>
</evidence>
<keyword evidence="5" id="KW-0238">DNA-binding</keyword>
<dbReference type="PROSITE" id="PS52039">
    <property type="entry name" value="TOPO_IA_2"/>
    <property type="match status" value="1"/>
</dbReference>
<evidence type="ECO:0000256" key="1">
    <source>
        <dbReference type="ARBA" id="ARBA00000213"/>
    </source>
</evidence>
<protein>
    <recommendedName>
        <fullName evidence="3">DNA topoisomerase</fullName>
        <ecNumber evidence="3">5.6.2.1</ecNumber>
    </recommendedName>
    <alternativeName>
        <fullName evidence="10">Omega-protein</fullName>
    </alternativeName>
    <alternativeName>
        <fullName evidence="9">Relaxing enzyme</fullName>
    </alternativeName>
    <alternativeName>
        <fullName evidence="7">Swivelase</fullName>
    </alternativeName>
    <alternativeName>
        <fullName evidence="8">Untwisting enzyme</fullName>
    </alternativeName>
</protein>
<evidence type="ECO:0000256" key="4">
    <source>
        <dbReference type="ARBA" id="ARBA00023029"/>
    </source>
</evidence>
<dbReference type="Pfam" id="PF01131">
    <property type="entry name" value="Topoisom_bac"/>
    <property type="match status" value="1"/>
</dbReference>
<proteinExistence type="inferred from homology"/>
<reference evidence="13" key="1">
    <citation type="submission" date="2022-04" db="EMBL/GenBank/DDBJ databases">
        <title>Draft genome sequences of lactic acid bacteria (LAB) strains involved in meat spoilage.</title>
        <authorList>
            <person name="Palevich N."/>
        </authorList>
    </citation>
    <scope>NUCLEOTIDE SEQUENCE</scope>
    <source>
        <strain evidence="13">9-14</strain>
    </source>
</reference>
<dbReference type="PROSITE" id="PS50880">
    <property type="entry name" value="TOPRIM"/>
    <property type="match status" value="1"/>
</dbReference>
<dbReference type="InterPro" id="IPR006171">
    <property type="entry name" value="TOPRIM_dom"/>
</dbReference>
<dbReference type="Gene3D" id="1.10.290.10">
    <property type="entry name" value="Topoisomerase I, domain 4"/>
    <property type="match status" value="1"/>
</dbReference>
<evidence type="ECO:0000256" key="9">
    <source>
        <dbReference type="ARBA" id="ARBA00032235"/>
    </source>
</evidence>
<organism evidence="13 14">
    <name type="scientific">Carnobacterium divergens</name>
    <name type="common">Lactobacillus divergens</name>
    <dbReference type="NCBI Taxonomy" id="2748"/>
    <lineage>
        <taxon>Bacteria</taxon>
        <taxon>Bacillati</taxon>
        <taxon>Bacillota</taxon>
        <taxon>Bacilli</taxon>
        <taxon>Lactobacillales</taxon>
        <taxon>Carnobacteriaceae</taxon>
        <taxon>Carnobacterium</taxon>
    </lineage>
</organism>
<dbReference type="InterPro" id="IPR003601">
    <property type="entry name" value="Topo_IA_2"/>
</dbReference>
<dbReference type="InterPro" id="IPR013825">
    <property type="entry name" value="Topo_IA_cen_sub2"/>
</dbReference>
<evidence type="ECO:0000313" key="13">
    <source>
        <dbReference type="EMBL" id="MDT1974955.1"/>
    </source>
</evidence>
<dbReference type="InterPro" id="IPR003602">
    <property type="entry name" value="Topo_IA_DNA-bd_dom"/>
</dbReference>
<dbReference type="Gene3D" id="1.10.460.10">
    <property type="entry name" value="Topoisomerase I, domain 2"/>
    <property type="match status" value="1"/>
</dbReference>
<dbReference type="RefSeq" id="WP_311780776.1">
    <property type="nucleotide sequence ID" value="NZ_JALRMR010000014.1"/>
</dbReference>
<evidence type="ECO:0000256" key="5">
    <source>
        <dbReference type="ARBA" id="ARBA00023125"/>
    </source>
</evidence>
<dbReference type="PANTHER" id="PTHR11390">
    <property type="entry name" value="PROKARYOTIC DNA TOPOISOMERASE"/>
    <property type="match status" value="1"/>
</dbReference>
<comment type="caution">
    <text evidence="13">The sequence shown here is derived from an EMBL/GenBank/DDBJ whole genome shotgun (WGS) entry which is preliminary data.</text>
</comment>
<dbReference type="CDD" id="cd03362">
    <property type="entry name" value="TOPRIM_TopoIA_TopoIII"/>
    <property type="match status" value="1"/>
</dbReference>
<dbReference type="PROSITE" id="PS00396">
    <property type="entry name" value="TOPO_IA_1"/>
    <property type="match status" value="1"/>
</dbReference>
<dbReference type="Pfam" id="PF01751">
    <property type="entry name" value="Toprim"/>
    <property type="match status" value="1"/>
</dbReference>
<dbReference type="PANTHER" id="PTHR11390:SF21">
    <property type="entry name" value="DNA TOPOISOMERASE 3-ALPHA"/>
    <property type="match status" value="1"/>
</dbReference>
<dbReference type="GO" id="GO:0003917">
    <property type="term" value="F:DNA topoisomerase type I (single strand cut, ATP-independent) activity"/>
    <property type="evidence" value="ECO:0007669"/>
    <property type="project" value="UniProtKB-EC"/>
</dbReference>
<accession>A0AAW8RBB6</accession>
<dbReference type="Gene3D" id="3.40.50.140">
    <property type="match status" value="1"/>
</dbReference>
<name>A0AAW8RBB6_CARDV</name>